<organism evidence="1">
    <name type="scientific">Alsobacter sp. KACC 23698</name>
    <dbReference type="NCBI Taxonomy" id="3149229"/>
    <lineage>
        <taxon>Bacteria</taxon>
        <taxon>Pseudomonadati</taxon>
        <taxon>Pseudomonadota</taxon>
        <taxon>Alphaproteobacteria</taxon>
        <taxon>Hyphomicrobiales</taxon>
        <taxon>Alsobacteraceae</taxon>
        <taxon>Alsobacter</taxon>
    </lineage>
</organism>
<reference evidence="1" key="1">
    <citation type="submission" date="2024-05" db="EMBL/GenBank/DDBJ databases">
        <authorList>
            <person name="Kim S."/>
            <person name="Heo J."/>
            <person name="Choi H."/>
            <person name="Choi Y."/>
            <person name="Kwon S.-W."/>
            <person name="Kim Y."/>
        </authorList>
    </citation>
    <scope>NUCLEOTIDE SEQUENCE</scope>
    <source>
        <strain evidence="1">KACC 23698</strain>
    </source>
</reference>
<dbReference type="NCBIfam" id="TIGR03054">
    <property type="entry name" value="photo_alph_chp1"/>
    <property type="match status" value="1"/>
</dbReference>
<sequence length="153" mass="16436">MTATPSDRQALPTPILLAAGALIGATLLATAFGRWTDLGVTRLAPSRPVSEVDLRFADRPDGGVAVTVIGRTREERILAPGGDGFLRATVRGLVRERRREGLGDETPFHLTRWSDGALSLTDPATRRRVSLEAFGPTNAQVFANMMPTGEDAR</sequence>
<accession>A0AAU7JE70</accession>
<evidence type="ECO:0000313" key="1">
    <source>
        <dbReference type="EMBL" id="XBO38500.1"/>
    </source>
</evidence>
<dbReference type="RefSeq" id="WP_406855338.1">
    <property type="nucleotide sequence ID" value="NZ_CP157484.1"/>
</dbReference>
<dbReference type="AlphaFoldDB" id="A0AAU7JE70"/>
<name>A0AAU7JE70_9HYPH</name>
<proteinExistence type="predicted"/>
<protein>
    <submittedName>
        <fullName evidence="1">Photosynthetic complex assembly protein PuhC</fullName>
    </submittedName>
</protein>
<gene>
    <name evidence="1" type="primary">puhC</name>
    <name evidence="1" type="ORF">ABEG18_22820</name>
</gene>
<dbReference type="InterPro" id="IPR017495">
    <property type="entry name" value="PuhC"/>
</dbReference>
<dbReference type="EMBL" id="CP157484">
    <property type="protein sequence ID" value="XBO38500.1"/>
    <property type="molecule type" value="Genomic_DNA"/>
</dbReference>